<dbReference type="AlphaFoldDB" id="A0AA36DF10"/>
<name>A0AA36DF10_9BILA</name>
<feature type="non-terminal residue" evidence="2">
    <location>
        <position position="85"/>
    </location>
</feature>
<sequence>MRGCLAACLLFFILALTHTTAGFPHGAQMVLVVEDPVAQEALLDALAQQPRLDDRTEDAIVSSEIAKRTSLKRLAKLGARGFGRK</sequence>
<dbReference type="EMBL" id="CATQJA010002707">
    <property type="protein sequence ID" value="CAJ0586022.1"/>
    <property type="molecule type" value="Genomic_DNA"/>
</dbReference>
<keyword evidence="3" id="KW-1185">Reference proteome</keyword>
<evidence type="ECO:0000256" key="1">
    <source>
        <dbReference type="SAM" id="SignalP"/>
    </source>
</evidence>
<evidence type="ECO:0000313" key="2">
    <source>
        <dbReference type="EMBL" id="CAJ0586022.1"/>
    </source>
</evidence>
<keyword evidence="1" id="KW-0732">Signal</keyword>
<organism evidence="2 3">
    <name type="scientific">Mesorhabditis spiculigera</name>
    <dbReference type="NCBI Taxonomy" id="96644"/>
    <lineage>
        <taxon>Eukaryota</taxon>
        <taxon>Metazoa</taxon>
        <taxon>Ecdysozoa</taxon>
        <taxon>Nematoda</taxon>
        <taxon>Chromadorea</taxon>
        <taxon>Rhabditida</taxon>
        <taxon>Rhabditina</taxon>
        <taxon>Rhabditomorpha</taxon>
        <taxon>Rhabditoidea</taxon>
        <taxon>Rhabditidae</taxon>
        <taxon>Mesorhabditinae</taxon>
        <taxon>Mesorhabditis</taxon>
    </lineage>
</organism>
<accession>A0AA36DF10</accession>
<evidence type="ECO:0000313" key="3">
    <source>
        <dbReference type="Proteomes" id="UP001177023"/>
    </source>
</evidence>
<feature type="chain" id="PRO_5041433810" evidence="1">
    <location>
        <begin position="23"/>
        <end position="85"/>
    </location>
</feature>
<gene>
    <name evidence="2" type="ORF">MSPICULIGERA_LOCUS24030</name>
</gene>
<proteinExistence type="predicted"/>
<protein>
    <submittedName>
        <fullName evidence="2">Uncharacterized protein</fullName>
    </submittedName>
</protein>
<dbReference type="Proteomes" id="UP001177023">
    <property type="component" value="Unassembled WGS sequence"/>
</dbReference>
<comment type="caution">
    <text evidence="2">The sequence shown here is derived from an EMBL/GenBank/DDBJ whole genome shotgun (WGS) entry which is preliminary data.</text>
</comment>
<reference evidence="2" key="1">
    <citation type="submission" date="2023-06" db="EMBL/GenBank/DDBJ databases">
        <authorList>
            <person name="Delattre M."/>
        </authorList>
    </citation>
    <scope>NUCLEOTIDE SEQUENCE</scope>
    <source>
        <strain evidence="2">AF72</strain>
    </source>
</reference>
<feature type="signal peptide" evidence="1">
    <location>
        <begin position="1"/>
        <end position="22"/>
    </location>
</feature>